<evidence type="ECO:0000259" key="8">
    <source>
        <dbReference type="Pfam" id="PF02687"/>
    </source>
</evidence>
<dbReference type="PANTHER" id="PTHR30572">
    <property type="entry name" value="MEMBRANE COMPONENT OF TRANSPORTER-RELATED"/>
    <property type="match status" value="1"/>
</dbReference>
<dbReference type="AlphaFoldDB" id="A0A1J5TFI6"/>
<feature type="domain" description="ABC3 transporter permease C-terminal" evidence="8">
    <location>
        <begin position="282"/>
        <end position="395"/>
    </location>
</feature>
<dbReference type="PANTHER" id="PTHR30572:SF4">
    <property type="entry name" value="ABC TRANSPORTER PERMEASE YTRF"/>
    <property type="match status" value="1"/>
</dbReference>
<feature type="transmembrane region" description="Helical" evidence="7">
    <location>
        <begin position="21"/>
        <end position="42"/>
    </location>
</feature>
<keyword evidence="5 7" id="KW-0472">Membrane</keyword>
<keyword evidence="10" id="KW-0378">Hydrolase</keyword>
<dbReference type="GO" id="GO:0005524">
    <property type="term" value="F:ATP binding"/>
    <property type="evidence" value="ECO:0007669"/>
    <property type="project" value="UniProtKB-KW"/>
</dbReference>
<evidence type="ECO:0000259" key="9">
    <source>
        <dbReference type="Pfam" id="PF12704"/>
    </source>
</evidence>
<dbReference type="GO" id="GO:0016787">
    <property type="term" value="F:hydrolase activity"/>
    <property type="evidence" value="ECO:0007669"/>
    <property type="project" value="UniProtKB-KW"/>
</dbReference>
<dbReference type="InterPro" id="IPR003838">
    <property type="entry name" value="ABC3_permease_C"/>
</dbReference>
<dbReference type="Pfam" id="PF12704">
    <property type="entry name" value="MacB_PCD"/>
    <property type="match status" value="1"/>
</dbReference>
<keyword evidence="2" id="KW-1003">Cell membrane</keyword>
<proteinExistence type="inferred from homology"/>
<keyword evidence="4 7" id="KW-1133">Transmembrane helix</keyword>
<evidence type="ECO:0000256" key="6">
    <source>
        <dbReference type="ARBA" id="ARBA00038076"/>
    </source>
</evidence>
<dbReference type="EC" id="3.6.3.-" evidence="10"/>
<protein>
    <submittedName>
        <fullName evidence="10">Macrolide export ATP-binding/permease protein MacB</fullName>
        <ecNumber evidence="10">3.6.3.-</ecNumber>
    </submittedName>
</protein>
<keyword evidence="3 7" id="KW-0812">Transmembrane</keyword>
<dbReference type="GO" id="GO:0005886">
    <property type="term" value="C:plasma membrane"/>
    <property type="evidence" value="ECO:0007669"/>
    <property type="project" value="UniProtKB-SubCell"/>
</dbReference>
<feature type="domain" description="MacB-like periplasmic core" evidence="9">
    <location>
        <begin position="21"/>
        <end position="244"/>
    </location>
</feature>
<keyword evidence="10" id="KW-0547">Nucleotide-binding</keyword>
<dbReference type="InterPro" id="IPR025857">
    <property type="entry name" value="MacB_PCD"/>
</dbReference>
<feature type="transmembrane region" description="Helical" evidence="7">
    <location>
        <begin position="359"/>
        <end position="385"/>
    </location>
</feature>
<feature type="transmembrane region" description="Helical" evidence="7">
    <location>
        <begin position="331"/>
        <end position="353"/>
    </location>
</feature>
<organism evidence="10">
    <name type="scientific">mine drainage metagenome</name>
    <dbReference type="NCBI Taxonomy" id="410659"/>
    <lineage>
        <taxon>unclassified sequences</taxon>
        <taxon>metagenomes</taxon>
        <taxon>ecological metagenomes</taxon>
    </lineage>
</organism>
<comment type="subcellular location">
    <subcellularLocation>
        <location evidence="1">Cell membrane</location>
        <topology evidence="1">Multi-pass membrane protein</topology>
    </subcellularLocation>
</comment>
<dbReference type="EMBL" id="MLJW01000002">
    <property type="protein sequence ID" value="OIR18867.1"/>
    <property type="molecule type" value="Genomic_DNA"/>
</dbReference>
<sequence length="402" mass="43009">MRLLNTTRVALRALRRNKMRSVLTALGIIIGVCSVIAMVSIGNGARAQIEEQVANLGQNVITVFAGSFGGGGVRGGWGTSSHLTVDDALAIQREVPGAVAVSPVIFDHSQVIGDGQNWYTSVIGAGPDYAEIRNWPVAEGSFFGESDVRSIAKVAVVGKTIVDELYPNENPLGKVIRIRNLPFKIIGVLAPKGFNLFGQDQDDIVIVPYTSHMKRISKRTYINSIMIEAVSEKEIPLVQQSISDLMLQQHNGRAGDFTVRNQVELAQTATATSQIMTMLLGAIASVSLVVGGIGIMNIMLVSVTERTREIGIRLAVGAHGRDVLMQFLTEAVILSSLGGLLGVVLGMVCSQLVSKYLGWPVLVSSSSVVISFGVSAVVGVFFGFYPARKAAQLDPIDALRYE</sequence>
<evidence type="ECO:0000256" key="3">
    <source>
        <dbReference type="ARBA" id="ARBA00022692"/>
    </source>
</evidence>
<gene>
    <name evidence="10" type="primary">macB_3</name>
    <name evidence="10" type="ORF">GALL_12090</name>
</gene>
<accession>A0A1J5TFI6</accession>
<evidence type="ECO:0000256" key="1">
    <source>
        <dbReference type="ARBA" id="ARBA00004651"/>
    </source>
</evidence>
<keyword evidence="10" id="KW-0067">ATP-binding</keyword>
<evidence type="ECO:0000256" key="4">
    <source>
        <dbReference type="ARBA" id="ARBA00022989"/>
    </source>
</evidence>
<comment type="similarity">
    <text evidence="6">Belongs to the ABC-4 integral membrane protein family.</text>
</comment>
<dbReference type="GO" id="GO:0022857">
    <property type="term" value="F:transmembrane transporter activity"/>
    <property type="evidence" value="ECO:0007669"/>
    <property type="project" value="TreeGrafter"/>
</dbReference>
<dbReference type="InterPro" id="IPR050250">
    <property type="entry name" value="Macrolide_Exporter_MacB"/>
</dbReference>
<dbReference type="Pfam" id="PF02687">
    <property type="entry name" value="FtsX"/>
    <property type="match status" value="1"/>
</dbReference>
<name>A0A1J5TFI6_9ZZZZ</name>
<feature type="transmembrane region" description="Helical" evidence="7">
    <location>
        <begin position="278"/>
        <end position="303"/>
    </location>
</feature>
<evidence type="ECO:0000256" key="7">
    <source>
        <dbReference type="SAM" id="Phobius"/>
    </source>
</evidence>
<reference evidence="10" key="1">
    <citation type="submission" date="2016-10" db="EMBL/GenBank/DDBJ databases">
        <title>Sequence of Gallionella enrichment culture.</title>
        <authorList>
            <person name="Poehlein A."/>
            <person name="Muehling M."/>
            <person name="Daniel R."/>
        </authorList>
    </citation>
    <scope>NUCLEOTIDE SEQUENCE</scope>
</reference>
<evidence type="ECO:0000313" key="10">
    <source>
        <dbReference type="EMBL" id="OIR18867.1"/>
    </source>
</evidence>
<comment type="caution">
    <text evidence="10">The sequence shown here is derived from an EMBL/GenBank/DDBJ whole genome shotgun (WGS) entry which is preliminary data.</text>
</comment>
<evidence type="ECO:0000256" key="2">
    <source>
        <dbReference type="ARBA" id="ARBA00022475"/>
    </source>
</evidence>
<evidence type="ECO:0000256" key="5">
    <source>
        <dbReference type="ARBA" id="ARBA00023136"/>
    </source>
</evidence>